<dbReference type="EMBL" id="RZNJ01000003">
    <property type="protein sequence ID" value="RUT31018.1"/>
    <property type="molecule type" value="Genomic_DNA"/>
</dbReference>
<protein>
    <recommendedName>
        <fullName evidence="4">DUF1254 domain-containing protein</fullName>
    </recommendedName>
</protein>
<feature type="transmembrane region" description="Helical" evidence="1">
    <location>
        <begin position="6"/>
        <end position="29"/>
    </location>
</feature>
<dbReference type="Proteomes" id="UP000281547">
    <property type="component" value="Unassembled WGS sequence"/>
</dbReference>
<organism evidence="2 3">
    <name type="scientific">Arsenicitalea aurantiaca</name>
    <dbReference type="NCBI Taxonomy" id="1783274"/>
    <lineage>
        <taxon>Bacteria</taxon>
        <taxon>Pseudomonadati</taxon>
        <taxon>Pseudomonadota</taxon>
        <taxon>Alphaproteobacteria</taxon>
        <taxon>Hyphomicrobiales</taxon>
        <taxon>Devosiaceae</taxon>
        <taxon>Arsenicitalea</taxon>
    </lineage>
</organism>
<sequence length="183" mass="19669">MVRTLLWLLSGLVLGIIIHIGVILALPAYATNDVWSRVMALGGGNGEIVVLDPVVPGTPNPVQLDPELAYALCRIDLREGPGVVSGTMPDGFWSLAVYNRNGVVLYSTTNRDGIGDTLDLGIFNAQQTRLLARQQLDIAEGLLIVESPVDDVFVLVRLALPHQAVRARYSAALADIVCDNLQS</sequence>
<gene>
    <name evidence="2" type="ORF">EMQ25_09060</name>
</gene>
<keyword evidence="1" id="KW-1133">Transmembrane helix</keyword>
<dbReference type="AlphaFoldDB" id="A0A433XAG5"/>
<keyword evidence="3" id="KW-1185">Reference proteome</keyword>
<dbReference type="RefSeq" id="WP_127188264.1">
    <property type="nucleotide sequence ID" value="NZ_RZNJ01000003.1"/>
</dbReference>
<proteinExistence type="predicted"/>
<evidence type="ECO:0000313" key="2">
    <source>
        <dbReference type="EMBL" id="RUT31018.1"/>
    </source>
</evidence>
<name>A0A433XAG5_9HYPH</name>
<evidence type="ECO:0000313" key="3">
    <source>
        <dbReference type="Proteomes" id="UP000281547"/>
    </source>
</evidence>
<evidence type="ECO:0008006" key="4">
    <source>
        <dbReference type="Google" id="ProtNLM"/>
    </source>
</evidence>
<reference evidence="2 3" key="1">
    <citation type="journal article" date="2016" name="Int. J. Syst. Evol. Microbiol.">
        <title>Arsenicitalea aurantiaca gen. nov., sp. nov., a new member of the family Hyphomicrobiaceae, isolated from high-arsenic sediment.</title>
        <authorList>
            <person name="Mu Y."/>
            <person name="Zhou L."/>
            <person name="Zeng X.C."/>
            <person name="Liu L."/>
            <person name="Pan Y."/>
            <person name="Chen X."/>
            <person name="Wang J."/>
            <person name="Li S."/>
            <person name="Li W.J."/>
            <person name="Wang Y."/>
        </authorList>
    </citation>
    <scope>NUCLEOTIDE SEQUENCE [LARGE SCALE GENOMIC DNA]</scope>
    <source>
        <strain evidence="2 3">42-50</strain>
    </source>
</reference>
<comment type="caution">
    <text evidence="2">The sequence shown here is derived from an EMBL/GenBank/DDBJ whole genome shotgun (WGS) entry which is preliminary data.</text>
</comment>
<dbReference type="OrthoDB" id="1346484at2"/>
<evidence type="ECO:0000256" key="1">
    <source>
        <dbReference type="SAM" id="Phobius"/>
    </source>
</evidence>
<keyword evidence="1" id="KW-0472">Membrane</keyword>
<keyword evidence="1" id="KW-0812">Transmembrane</keyword>
<accession>A0A433XAG5</accession>